<keyword evidence="8" id="KW-0448">Lipopolysaccharide biosynthesis</keyword>
<evidence type="ECO:0000313" key="14">
    <source>
        <dbReference type="EMBL" id="SFB35977.1"/>
    </source>
</evidence>
<keyword evidence="11 12" id="KW-0472">Membrane</keyword>
<dbReference type="GO" id="GO:0022857">
    <property type="term" value="F:transmembrane transporter activity"/>
    <property type="evidence" value="ECO:0007669"/>
    <property type="project" value="InterPro"/>
</dbReference>
<evidence type="ECO:0000259" key="13">
    <source>
        <dbReference type="Pfam" id="PF00892"/>
    </source>
</evidence>
<evidence type="ECO:0000256" key="1">
    <source>
        <dbReference type="ARBA" id="ARBA00004651"/>
    </source>
</evidence>
<organism evidence="14 15">
    <name type="scientific">Clostridium frigidicarnis</name>
    <dbReference type="NCBI Taxonomy" id="84698"/>
    <lineage>
        <taxon>Bacteria</taxon>
        <taxon>Bacillati</taxon>
        <taxon>Bacillota</taxon>
        <taxon>Clostridia</taxon>
        <taxon>Eubacteriales</taxon>
        <taxon>Clostridiaceae</taxon>
        <taxon>Clostridium</taxon>
    </lineage>
</organism>
<evidence type="ECO:0000313" key="15">
    <source>
        <dbReference type="Proteomes" id="UP000198619"/>
    </source>
</evidence>
<evidence type="ECO:0000256" key="11">
    <source>
        <dbReference type="ARBA" id="ARBA00023136"/>
    </source>
</evidence>
<dbReference type="PANTHER" id="PTHR30561">
    <property type="entry name" value="SMR FAMILY PROTON-DEPENDENT DRUG EFFLUX TRANSPORTER SUGE"/>
    <property type="match status" value="1"/>
</dbReference>
<dbReference type="GO" id="GO:0005886">
    <property type="term" value="C:plasma membrane"/>
    <property type="evidence" value="ECO:0007669"/>
    <property type="project" value="UniProtKB-SubCell"/>
</dbReference>
<dbReference type="SUPFAM" id="SSF103481">
    <property type="entry name" value="Multidrug resistance efflux transporter EmrE"/>
    <property type="match status" value="1"/>
</dbReference>
<dbReference type="PANTHER" id="PTHR30561:SF9">
    <property type="entry name" value="4-AMINO-4-DEOXY-L-ARABINOSE-PHOSPHOUNDECAPRENOL FLIPPASE SUBUNIT ARNF-RELATED"/>
    <property type="match status" value="1"/>
</dbReference>
<feature type="transmembrane region" description="Helical" evidence="12">
    <location>
        <begin position="6"/>
        <end position="24"/>
    </location>
</feature>
<feature type="transmembrane region" description="Helical" evidence="12">
    <location>
        <begin position="44"/>
        <end position="64"/>
    </location>
</feature>
<evidence type="ECO:0000256" key="9">
    <source>
        <dbReference type="ARBA" id="ARBA00022989"/>
    </source>
</evidence>
<dbReference type="OrthoDB" id="513492at2"/>
<dbReference type="AlphaFoldDB" id="A0A1I1ADC3"/>
<dbReference type="Proteomes" id="UP000198619">
    <property type="component" value="Unassembled WGS sequence"/>
</dbReference>
<dbReference type="STRING" id="84698.SAMN04488528_10347"/>
<gene>
    <name evidence="14" type="ORF">SAMN04488528_10347</name>
</gene>
<reference evidence="14 15" key="1">
    <citation type="submission" date="2016-10" db="EMBL/GenBank/DDBJ databases">
        <authorList>
            <person name="de Groot N.N."/>
        </authorList>
    </citation>
    <scope>NUCLEOTIDE SEQUENCE [LARGE SCALE GENOMIC DNA]</scope>
    <source>
        <strain evidence="14 15">DSM 12271</strain>
    </source>
</reference>
<keyword evidence="10" id="KW-0443">Lipid metabolism</keyword>
<sequence length="115" mass="13029">MVYILLTINIILLVLGQTLWKIGVKKVSMELSIKGLIEIMKNPYILGGLFIYGFATIIWLYILSKEELSMVYPIQSLCYVLTLLIAIILFKESIPLTRWVGVGFIVLGAFFVSIK</sequence>
<evidence type="ECO:0000256" key="8">
    <source>
        <dbReference type="ARBA" id="ARBA00022985"/>
    </source>
</evidence>
<keyword evidence="5" id="KW-0997">Cell inner membrane</keyword>
<accession>A0A1I1ADC3</accession>
<feature type="transmembrane region" description="Helical" evidence="12">
    <location>
        <begin position="96"/>
        <end position="114"/>
    </location>
</feature>
<name>A0A1I1ADC3_9CLOT</name>
<keyword evidence="9 12" id="KW-1133">Transmembrane helix</keyword>
<protein>
    <submittedName>
        <fullName evidence="14">Uncharacterized membrane protein</fullName>
    </submittedName>
</protein>
<dbReference type="EMBL" id="FOKI01000034">
    <property type="protein sequence ID" value="SFB35977.1"/>
    <property type="molecule type" value="Genomic_DNA"/>
</dbReference>
<dbReference type="Gene3D" id="1.10.3730.20">
    <property type="match status" value="1"/>
</dbReference>
<keyword evidence="4" id="KW-0444">Lipid biosynthesis</keyword>
<dbReference type="Pfam" id="PF00892">
    <property type="entry name" value="EamA"/>
    <property type="match status" value="1"/>
</dbReference>
<keyword evidence="6" id="KW-0441">Lipid A biosynthesis</keyword>
<evidence type="ECO:0000256" key="2">
    <source>
        <dbReference type="ARBA" id="ARBA00007362"/>
    </source>
</evidence>
<comment type="similarity">
    <text evidence="2">Belongs to the EamA transporter family.</text>
</comment>
<dbReference type="GO" id="GO:0009103">
    <property type="term" value="P:lipopolysaccharide biosynthetic process"/>
    <property type="evidence" value="ECO:0007669"/>
    <property type="project" value="UniProtKB-KW"/>
</dbReference>
<evidence type="ECO:0000256" key="10">
    <source>
        <dbReference type="ARBA" id="ARBA00023098"/>
    </source>
</evidence>
<dbReference type="InterPro" id="IPR037185">
    <property type="entry name" value="EmrE-like"/>
</dbReference>
<evidence type="ECO:0000256" key="4">
    <source>
        <dbReference type="ARBA" id="ARBA00022516"/>
    </source>
</evidence>
<feature type="domain" description="EamA" evidence="13">
    <location>
        <begin position="36"/>
        <end position="113"/>
    </location>
</feature>
<evidence type="ECO:0000256" key="5">
    <source>
        <dbReference type="ARBA" id="ARBA00022519"/>
    </source>
</evidence>
<evidence type="ECO:0000256" key="7">
    <source>
        <dbReference type="ARBA" id="ARBA00022692"/>
    </source>
</evidence>
<evidence type="ECO:0000256" key="6">
    <source>
        <dbReference type="ARBA" id="ARBA00022556"/>
    </source>
</evidence>
<keyword evidence="7 12" id="KW-0812">Transmembrane</keyword>
<feature type="transmembrane region" description="Helical" evidence="12">
    <location>
        <begin position="70"/>
        <end position="89"/>
    </location>
</feature>
<keyword evidence="15" id="KW-1185">Reference proteome</keyword>
<comment type="subcellular location">
    <subcellularLocation>
        <location evidence="1">Cell membrane</location>
        <topology evidence="1">Multi-pass membrane protein</topology>
    </subcellularLocation>
</comment>
<keyword evidence="3" id="KW-1003">Cell membrane</keyword>
<dbReference type="InterPro" id="IPR000620">
    <property type="entry name" value="EamA_dom"/>
</dbReference>
<dbReference type="RefSeq" id="WP_090042639.1">
    <property type="nucleotide sequence ID" value="NZ_FOKI01000034.1"/>
</dbReference>
<proteinExistence type="inferred from homology"/>
<dbReference type="InterPro" id="IPR000390">
    <property type="entry name" value="Small_drug/metabolite_transptr"/>
</dbReference>
<evidence type="ECO:0000256" key="12">
    <source>
        <dbReference type="SAM" id="Phobius"/>
    </source>
</evidence>
<evidence type="ECO:0000256" key="3">
    <source>
        <dbReference type="ARBA" id="ARBA00022475"/>
    </source>
</evidence>